<proteinExistence type="predicted"/>
<gene>
    <name evidence="1" type="ORF">HINF_LOCUS15978</name>
</gene>
<accession>A0ABP1HR13</accession>
<keyword evidence="2" id="KW-1185">Reference proteome</keyword>
<organism evidence="1 2">
    <name type="scientific">Hexamita inflata</name>
    <dbReference type="NCBI Taxonomy" id="28002"/>
    <lineage>
        <taxon>Eukaryota</taxon>
        <taxon>Metamonada</taxon>
        <taxon>Diplomonadida</taxon>
        <taxon>Hexamitidae</taxon>
        <taxon>Hexamitinae</taxon>
        <taxon>Hexamita</taxon>
    </lineage>
</organism>
<reference evidence="1 2" key="1">
    <citation type="submission" date="2024-07" db="EMBL/GenBank/DDBJ databases">
        <authorList>
            <person name="Akdeniz Z."/>
        </authorList>
    </citation>
    <scope>NUCLEOTIDE SEQUENCE [LARGE SCALE GENOMIC DNA]</scope>
</reference>
<evidence type="ECO:0000313" key="1">
    <source>
        <dbReference type="EMBL" id="CAL5998952.1"/>
    </source>
</evidence>
<name>A0ABP1HR13_9EUKA</name>
<protein>
    <submittedName>
        <fullName evidence="1">Hypothetical_protein</fullName>
    </submittedName>
</protein>
<comment type="caution">
    <text evidence="1">The sequence shown here is derived from an EMBL/GenBank/DDBJ whole genome shotgun (WGS) entry which is preliminary data.</text>
</comment>
<dbReference type="Proteomes" id="UP001642409">
    <property type="component" value="Unassembled WGS sequence"/>
</dbReference>
<evidence type="ECO:0000313" key="2">
    <source>
        <dbReference type="Proteomes" id="UP001642409"/>
    </source>
</evidence>
<sequence length="172" mass="19636">MYFLLSQNIVRIDTQVNGTYISLPTAAASCKPIYTEILRRIICVSKEAKERLPLSNPEGSLMAYPQSYGSLMAAQHFESGDFTFRNRFSRAASQEVAPSQITLNQAGIPTMPLQLLRLKPNLIVYLLVCKSSYHQIVCFMHSYFYVNIQILCNQRIQTCHQLENIDECQTFD</sequence>
<dbReference type="EMBL" id="CAXDID020000039">
    <property type="protein sequence ID" value="CAL5998952.1"/>
    <property type="molecule type" value="Genomic_DNA"/>
</dbReference>